<gene>
    <name evidence="2" type="ORF">DFR57_1079</name>
</gene>
<sequence>MKKVLSSKTGVKATGVLINAIILGSLIIGLTSGFRIGGH</sequence>
<keyword evidence="1" id="KW-0472">Membrane</keyword>
<proteinExistence type="predicted"/>
<dbReference type="EMBL" id="QPJJ01000007">
    <property type="protein sequence ID" value="RCW69621.1"/>
    <property type="molecule type" value="Genomic_DNA"/>
</dbReference>
<reference evidence="2 3" key="1">
    <citation type="submission" date="2018-07" db="EMBL/GenBank/DDBJ databases">
        <title>Genomic Encyclopedia of Type Strains, Phase IV (KMG-IV): sequencing the most valuable type-strain genomes for metagenomic binning, comparative biology and taxonomic classification.</title>
        <authorList>
            <person name="Goeker M."/>
        </authorList>
    </citation>
    <scope>NUCLEOTIDE SEQUENCE [LARGE SCALE GENOMIC DNA]</scope>
    <source>
        <strain evidence="2 3">DSM 27696</strain>
    </source>
</reference>
<accession>A0A368XNQ2</accession>
<organism evidence="2 3">
    <name type="scientific">Saliterribacillus persicus</name>
    <dbReference type="NCBI Taxonomy" id="930114"/>
    <lineage>
        <taxon>Bacteria</taxon>
        <taxon>Bacillati</taxon>
        <taxon>Bacillota</taxon>
        <taxon>Bacilli</taxon>
        <taxon>Bacillales</taxon>
        <taxon>Bacillaceae</taxon>
        <taxon>Saliterribacillus</taxon>
    </lineage>
</organism>
<protein>
    <submittedName>
        <fullName evidence="2">Uncharacterized protein</fullName>
    </submittedName>
</protein>
<comment type="caution">
    <text evidence="2">The sequence shown here is derived from an EMBL/GenBank/DDBJ whole genome shotgun (WGS) entry which is preliminary data.</text>
</comment>
<keyword evidence="1" id="KW-0812">Transmembrane</keyword>
<evidence type="ECO:0000313" key="3">
    <source>
        <dbReference type="Proteomes" id="UP000252585"/>
    </source>
</evidence>
<keyword evidence="1" id="KW-1133">Transmembrane helix</keyword>
<dbReference type="Proteomes" id="UP000252585">
    <property type="component" value="Unassembled WGS sequence"/>
</dbReference>
<dbReference type="AlphaFoldDB" id="A0A368XNQ2"/>
<evidence type="ECO:0000256" key="1">
    <source>
        <dbReference type="SAM" id="Phobius"/>
    </source>
</evidence>
<keyword evidence="3" id="KW-1185">Reference proteome</keyword>
<feature type="transmembrane region" description="Helical" evidence="1">
    <location>
        <begin position="16"/>
        <end position="36"/>
    </location>
</feature>
<evidence type="ECO:0000313" key="2">
    <source>
        <dbReference type="EMBL" id="RCW69621.1"/>
    </source>
</evidence>
<name>A0A368XNQ2_9BACI</name>